<feature type="region of interest" description="Disordered" evidence="1">
    <location>
        <begin position="220"/>
        <end position="322"/>
    </location>
</feature>
<feature type="region of interest" description="Disordered" evidence="1">
    <location>
        <begin position="335"/>
        <end position="377"/>
    </location>
</feature>
<feature type="region of interest" description="Disordered" evidence="1">
    <location>
        <begin position="46"/>
        <end position="112"/>
    </location>
</feature>
<comment type="caution">
    <text evidence="2">The sequence shown here is derived from an EMBL/GenBank/DDBJ whole genome shotgun (WGS) entry which is preliminary data.</text>
</comment>
<feature type="region of interest" description="Disordered" evidence="1">
    <location>
        <begin position="1"/>
        <end position="31"/>
    </location>
</feature>
<organism evidence="2 3">
    <name type="scientific">Moniliophthora roreri</name>
    <name type="common">Frosty pod rot fungus</name>
    <name type="synonym">Monilia roreri</name>
    <dbReference type="NCBI Taxonomy" id="221103"/>
    <lineage>
        <taxon>Eukaryota</taxon>
        <taxon>Fungi</taxon>
        <taxon>Dikarya</taxon>
        <taxon>Basidiomycota</taxon>
        <taxon>Agaricomycotina</taxon>
        <taxon>Agaricomycetes</taxon>
        <taxon>Agaricomycetidae</taxon>
        <taxon>Agaricales</taxon>
        <taxon>Marasmiineae</taxon>
        <taxon>Marasmiaceae</taxon>
        <taxon>Moniliophthora</taxon>
    </lineage>
</organism>
<feature type="compositionally biased region" description="Low complexity" evidence="1">
    <location>
        <begin position="227"/>
        <end position="238"/>
    </location>
</feature>
<dbReference type="AlphaFoldDB" id="A0A0W0F7V5"/>
<dbReference type="Proteomes" id="UP000054988">
    <property type="component" value="Unassembled WGS sequence"/>
</dbReference>
<name>A0A0W0F7V5_MONRR</name>
<feature type="compositionally biased region" description="Polar residues" evidence="1">
    <location>
        <begin position="270"/>
        <end position="283"/>
    </location>
</feature>
<protein>
    <submittedName>
        <fullName evidence="2">Uncharacterized protein</fullName>
    </submittedName>
</protein>
<accession>A0A0W0F7V5</accession>
<evidence type="ECO:0000313" key="2">
    <source>
        <dbReference type="EMBL" id="KTB32242.1"/>
    </source>
</evidence>
<feature type="compositionally biased region" description="Basic residues" evidence="1">
    <location>
        <begin position="239"/>
        <end position="252"/>
    </location>
</feature>
<feature type="compositionally biased region" description="Polar residues" evidence="1">
    <location>
        <begin position="302"/>
        <end position="319"/>
    </location>
</feature>
<feature type="compositionally biased region" description="Polar residues" evidence="1">
    <location>
        <begin position="1"/>
        <end position="27"/>
    </location>
</feature>
<evidence type="ECO:0000313" key="3">
    <source>
        <dbReference type="Proteomes" id="UP000054988"/>
    </source>
</evidence>
<dbReference type="EMBL" id="LATX01002243">
    <property type="protein sequence ID" value="KTB32242.1"/>
    <property type="molecule type" value="Genomic_DNA"/>
</dbReference>
<evidence type="ECO:0000256" key="1">
    <source>
        <dbReference type="SAM" id="MobiDB-lite"/>
    </source>
</evidence>
<proteinExistence type="predicted"/>
<gene>
    <name evidence="2" type="ORF">WG66_15191</name>
</gene>
<reference evidence="2 3" key="1">
    <citation type="submission" date="2015-12" db="EMBL/GenBank/DDBJ databases">
        <title>Draft genome sequence of Moniliophthora roreri, the causal agent of frosty pod rot of cacao.</title>
        <authorList>
            <person name="Aime M.C."/>
            <person name="Diaz-Valderrama J.R."/>
            <person name="Kijpornyongpan T."/>
            <person name="Phillips-Mora W."/>
        </authorList>
    </citation>
    <scope>NUCLEOTIDE SEQUENCE [LARGE SCALE GENOMIC DNA]</scope>
    <source>
        <strain evidence="2 3">MCA 2952</strain>
    </source>
</reference>
<feature type="compositionally biased region" description="Polar residues" evidence="1">
    <location>
        <begin position="46"/>
        <end position="65"/>
    </location>
</feature>
<sequence>MSIRTVQTRYKASSSPSTVLTTIDTNSPPSPLPGLAAKVLYLNMTTPPRSTSPKPLSASNSTLSPLASPYKPKLSRSSSFSHTQNQHLHQQSQRVGARAGRGIPATPVDPSSMSFVGASSGIVDPMFGGLPTYHSTSRFDPFGDFTVSETSYNQYLSSPQPLLQSPPSSPTSGVTSFAFNVTINPSVVTQPLASGTGANIKPAYNHYYYYDTTTNSPTLAYGSPPISSSQNNNNNNRLSHNRNRSNSNHRARNNGNHHNSTNHHNNTYNQGRRANSVVNSFNHSRPTSRSPSPPSPLTSPTKASFSSPSTVAFPSQGSVIQDPFADPVVTAPVESVPIRTRKRSNTISEPSRSPSPPSPVPSRSPSPPSTAAASPAPVDIVDQKETVKLEQPVAKLSTKKDNSAISKLVAAMLLNRVDAMGRSRCGKRVTSCGTGYVKSSLSRVVFVE</sequence>
<feature type="compositionally biased region" description="Polar residues" evidence="1">
    <location>
        <begin position="75"/>
        <end position="94"/>
    </location>
</feature>
<feature type="compositionally biased region" description="Low complexity" evidence="1">
    <location>
        <begin position="253"/>
        <end position="269"/>
    </location>
</feature>
<feature type="compositionally biased region" description="Pro residues" evidence="1">
    <location>
        <begin position="353"/>
        <end position="368"/>
    </location>
</feature>